<sequence>MNLQNIGPELTEDQKEELEKVREALKEMVGDRKIVVLGCGNPVGYSTLASLWDAETISLDAISARPANNIIMIDNDDVDYAKFKIFKGRGHNKLKKKKKKRK</sequence>
<accession>A0A0S1S2C0</accession>
<protein>
    <submittedName>
        <fullName evidence="1">Uncharacterized protein</fullName>
    </submittedName>
</protein>
<proteinExistence type="predicted"/>
<dbReference type="EMBL" id="KT934943">
    <property type="protein sequence ID" value="ALM02621.1"/>
    <property type="molecule type" value="Genomic_DNA"/>
</dbReference>
<dbReference type="GeneID" id="26523200"/>
<dbReference type="RefSeq" id="YP_009187847.1">
    <property type="nucleotide sequence ID" value="NC_028659.1"/>
</dbReference>
<dbReference type="KEGG" id="vg:26523200"/>
<name>A0A0S1S2C0_9CAUD</name>
<organism evidence="1 2">
    <name type="scientific">Klebsiella phage vB_KpnM_KB57</name>
    <dbReference type="NCBI Taxonomy" id="1719140"/>
    <lineage>
        <taxon>Viruses</taxon>
        <taxon>Duplodnaviria</taxon>
        <taxon>Heunggongvirae</taxon>
        <taxon>Uroviricota</taxon>
        <taxon>Caudoviricetes</taxon>
        <taxon>Vequintavirinae</taxon>
        <taxon>Mydovirus</taxon>
        <taxon>Mydovirus KB57</taxon>
    </lineage>
</organism>
<evidence type="ECO:0000313" key="2">
    <source>
        <dbReference type="Proteomes" id="UP000203990"/>
    </source>
</evidence>
<reference evidence="1 2" key="1">
    <citation type="submission" date="2015-10" db="EMBL/GenBank/DDBJ databases">
        <title>Complete genome sequence of Klebsiella pneumoniae bacteriophage vB_KpnM_KB57.</title>
        <authorList>
            <person name="Volozhantsev N.V."/>
            <person name="Popova A.V."/>
            <person name="Krasilnikova V.M."/>
            <person name="Bogun A.G."/>
        </authorList>
    </citation>
    <scope>NUCLEOTIDE SEQUENCE [LARGE SCALE GENOMIC DNA]</scope>
</reference>
<keyword evidence="2" id="KW-1185">Reference proteome</keyword>
<gene>
    <name evidence="1" type="ORF">KB57_234</name>
</gene>
<evidence type="ECO:0000313" key="1">
    <source>
        <dbReference type="EMBL" id="ALM02621.1"/>
    </source>
</evidence>
<dbReference type="Proteomes" id="UP000203990">
    <property type="component" value="Segment"/>
</dbReference>